<keyword evidence="2" id="KW-1185">Reference proteome</keyword>
<evidence type="ECO:0000313" key="2">
    <source>
        <dbReference type="Proteomes" id="UP001143910"/>
    </source>
</evidence>
<evidence type="ECO:0000313" key="1">
    <source>
        <dbReference type="EMBL" id="KAJ2981932.1"/>
    </source>
</evidence>
<name>A0ACC1NSM5_9HYPO</name>
<comment type="caution">
    <text evidence="1">The sequence shown here is derived from an EMBL/GenBank/DDBJ whole genome shotgun (WGS) entry which is preliminary data.</text>
</comment>
<sequence>MKETDCVFTARKPSNRVRGSHEATNRLAQLEGMVKCLRSQVEAASWTAEADEASMSDSGTHHGRAKLFHRHNSSEGLVGGLTQEFGRLAVARGRSRYLASHSWANIDDKVTDLECLLHTQLSETLDTSSVLFPASHHDLTELHPQHAMIPVYWRVYKENFDILIKILHVPTTETLILSAAARLDSIEPSTHTLLFAVYFGAVVTLSPEECLDIFGSSKDELFSRYNLAIQQSFGRVGLLETDEFIVMQAFAIYLIALRLRCNSIGLWTLTALIVRLAQNAGLHRDGAIFGLSAFESEMRRRLWWNIRVIDSRASEDSGYDCLVQSETSNTKMPLNVNDCDLTVDMKVLPPVSSGCTDMVFSLIRFEATIAFERLHSLSMGSVGNCGKLHTAKALQSKAECIASYQDRLQDLVFKQIEPSNPFYWYSAIVSRIIVSKLWLVAYHPYLRLNVCGGISLRTRDELFSKAICVVQSQLLLYNGTPTRKWSWLCKTHAQWHAIAIILTELCKRTYGDRVEAAWRAINAILDHGSDVADATGLETNSQFSTHSQLGDLREDEYKPLNKLLAAARAARASAHSDAASSQRSFHTGDSDGADEETKLLGMAAQESDIKQFLVTDVATQPSSCLEPPWEPVVEDAFSAHIDEWTGTWK</sequence>
<gene>
    <name evidence="1" type="ORF">NQ176_g1717</name>
</gene>
<dbReference type="Proteomes" id="UP001143910">
    <property type="component" value="Unassembled WGS sequence"/>
</dbReference>
<accession>A0ACC1NSM5</accession>
<protein>
    <submittedName>
        <fullName evidence="1">Uncharacterized protein</fullName>
    </submittedName>
</protein>
<proteinExistence type="predicted"/>
<reference evidence="1" key="1">
    <citation type="submission" date="2022-08" db="EMBL/GenBank/DDBJ databases">
        <title>Genome Sequence of Lecanicillium fungicola.</title>
        <authorList>
            <person name="Buettner E."/>
        </authorList>
    </citation>
    <scope>NUCLEOTIDE SEQUENCE</scope>
    <source>
        <strain evidence="1">Babe33</strain>
    </source>
</reference>
<dbReference type="EMBL" id="JANJQO010000103">
    <property type="protein sequence ID" value="KAJ2981932.1"/>
    <property type="molecule type" value="Genomic_DNA"/>
</dbReference>
<organism evidence="1 2">
    <name type="scientific">Zarea fungicola</name>
    <dbReference type="NCBI Taxonomy" id="93591"/>
    <lineage>
        <taxon>Eukaryota</taxon>
        <taxon>Fungi</taxon>
        <taxon>Dikarya</taxon>
        <taxon>Ascomycota</taxon>
        <taxon>Pezizomycotina</taxon>
        <taxon>Sordariomycetes</taxon>
        <taxon>Hypocreomycetidae</taxon>
        <taxon>Hypocreales</taxon>
        <taxon>Cordycipitaceae</taxon>
        <taxon>Zarea</taxon>
    </lineage>
</organism>